<evidence type="ECO:0000256" key="5">
    <source>
        <dbReference type="ARBA" id="ARBA00022777"/>
    </source>
</evidence>
<dbReference type="Proteomes" id="UP000309544">
    <property type="component" value="Unassembled WGS sequence"/>
</dbReference>
<feature type="domain" description="PAC" evidence="6">
    <location>
        <begin position="86"/>
        <end position="139"/>
    </location>
</feature>
<evidence type="ECO:0000256" key="4">
    <source>
        <dbReference type="ARBA" id="ARBA00022679"/>
    </source>
</evidence>
<dbReference type="CDD" id="cd00130">
    <property type="entry name" value="PAS"/>
    <property type="match status" value="1"/>
</dbReference>
<evidence type="ECO:0000313" key="8">
    <source>
        <dbReference type="Proteomes" id="UP000309544"/>
    </source>
</evidence>
<dbReference type="Pfam" id="PF08447">
    <property type="entry name" value="PAS_3"/>
    <property type="match status" value="1"/>
</dbReference>
<dbReference type="InterPro" id="IPR001610">
    <property type="entry name" value="PAC"/>
</dbReference>
<dbReference type="SMART" id="SM00091">
    <property type="entry name" value="PAS"/>
    <property type="match status" value="2"/>
</dbReference>
<evidence type="ECO:0000259" key="6">
    <source>
        <dbReference type="PROSITE" id="PS50113"/>
    </source>
</evidence>
<keyword evidence="3" id="KW-0597">Phosphoprotein</keyword>
<dbReference type="Gene3D" id="3.30.450.20">
    <property type="entry name" value="PAS domain"/>
    <property type="match status" value="2"/>
</dbReference>
<dbReference type="Pfam" id="PF13426">
    <property type="entry name" value="PAS_9"/>
    <property type="match status" value="1"/>
</dbReference>
<dbReference type="PANTHER" id="PTHR43304">
    <property type="entry name" value="PHYTOCHROME-LIKE PROTEIN CPH1"/>
    <property type="match status" value="1"/>
</dbReference>
<keyword evidence="4" id="KW-0808">Transferase</keyword>
<protein>
    <recommendedName>
        <fullName evidence="2">histidine kinase</fullName>
        <ecNumber evidence="2">2.7.13.3</ecNumber>
    </recommendedName>
</protein>
<dbReference type="PROSITE" id="PS50113">
    <property type="entry name" value="PAC"/>
    <property type="match status" value="1"/>
</dbReference>
<dbReference type="InterPro" id="IPR000014">
    <property type="entry name" value="PAS"/>
</dbReference>
<dbReference type="SUPFAM" id="SSF55785">
    <property type="entry name" value="PYP-like sensor domain (PAS domain)"/>
    <property type="match status" value="2"/>
</dbReference>
<dbReference type="EC" id="2.7.13.3" evidence="2"/>
<keyword evidence="8" id="KW-1185">Reference proteome</keyword>
<dbReference type="InterPro" id="IPR013655">
    <property type="entry name" value="PAS_fold_3"/>
</dbReference>
<name>A0A5C4RXY0_PROVB</name>
<dbReference type="RefSeq" id="WP_139626863.1">
    <property type="nucleotide sequence ID" value="NZ_VDCI01000010.1"/>
</dbReference>
<organism evidence="7 8">
    <name type="scientific">Prosthecochloris vibrioformis</name>
    <name type="common">Chlorobium vibrioforme</name>
    <dbReference type="NCBI Taxonomy" id="1098"/>
    <lineage>
        <taxon>Bacteria</taxon>
        <taxon>Pseudomonadati</taxon>
        <taxon>Chlorobiota</taxon>
        <taxon>Chlorobiia</taxon>
        <taxon>Chlorobiales</taxon>
        <taxon>Chlorobiaceae</taxon>
        <taxon>Prosthecochloris</taxon>
    </lineage>
</organism>
<gene>
    <name evidence="7" type="ORF">FGF68_09565</name>
</gene>
<dbReference type="InterPro" id="IPR000700">
    <property type="entry name" value="PAS-assoc_C"/>
</dbReference>
<evidence type="ECO:0000313" key="7">
    <source>
        <dbReference type="EMBL" id="TNJ35914.1"/>
    </source>
</evidence>
<accession>A0A5C4RXY0</accession>
<dbReference type="SMART" id="SM00086">
    <property type="entry name" value="PAC"/>
    <property type="match status" value="1"/>
</dbReference>
<dbReference type="InterPro" id="IPR052162">
    <property type="entry name" value="Sensor_kinase/Photoreceptor"/>
</dbReference>
<comment type="caution">
    <text evidence="7">The sequence shown here is derived from an EMBL/GenBank/DDBJ whole genome shotgun (WGS) entry which is preliminary data.</text>
</comment>
<evidence type="ECO:0000256" key="1">
    <source>
        <dbReference type="ARBA" id="ARBA00000085"/>
    </source>
</evidence>
<evidence type="ECO:0000256" key="3">
    <source>
        <dbReference type="ARBA" id="ARBA00022553"/>
    </source>
</evidence>
<dbReference type="NCBIfam" id="TIGR00229">
    <property type="entry name" value="sensory_box"/>
    <property type="match status" value="1"/>
</dbReference>
<evidence type="ECO:0000256" key="2">
    <source>
        <dbReference type="ARBA" id="ARBA00012438"/>
    </source>
</evidence>
<reference evidence="7 8" key="1">
    <citation type="submission" date="2019-05" db="EMBL/GenBank/DDBJ databases">
        <title>Draft Whole-Genome sequence of the green sulfur bacterium Prosthecochloris vibrioformis DSM 260.</title>
        <authorList>
            <person name="Meyer T.E."/>
            <person name="Kyndt J.A."/>
        </authorList>
    </citation>
    <scope>NUCLEOTIDE SEQUENCE [LARGE SCALE GENOMIC DNA]</scope>
    <source>
        <strain evidence="7 8">DSM 260</strain>
    </source>
</reference>
<dbReference type="InterPro" id="IPR035965">
    <property type="entry name" value="PAS-like_dom_sf"/>
</dbReference>
<proteinExistence type="predicted"/>
<dbReference type="GO" id="GO:0004673">
    <property type="term" value="F:protein histidine kinase activity"/>
    <property type="evidence" value="ECO:0007669"/>
    <property type="project" value="UniProtKB-EC"/>
</dbReference>
<dbReference type="EMBL" id="VDCI01000010">
    <property type="protein sequence ID" value="TNJ35914.1"/>
    <property type="molecule type" value="Genomic_DNA"/>
</dbReference>
<keyword evidence="5" id="KW-0418">Kinase</keyword>
<comment type="catalytic activity">
    <reaction evidence="1">
        <text>ATP + protein L-histidine = ADP + protein N-phospho-L-histidine.</text>
        <dbReference type="EC" id="2.7.13.3"/>
    </reaction>
</comment>
<dbReference type="PANTHER" id="PTHR43304:SF1">
    <property type="entry name" value="PAC DOMAIN-CONTAINING PROTEIN"/>
    <property type="match status" value="1"/>
</dbReference>
<dbReference type="AlphaFoldDB" id="A0A5C4RXY0"/>
<sequence length="258" mass="29177">MKIIPLVNSSFQTLEHLINVQELGTWEWNIQTGIVRVNRFWYAMLGYDEAEPEMSMQLWQDMIHRDDIESVMEAVQEHLAGRTSIYRSEFRLRSKEGGWVWVEAKGKIVEYGDNRSPLYFCGTHTDITSRKTEKEAIEAARNDFRFLYRNTSDGVLLLKDGRVVESNPAALRLFRCDNESQLLHAHPATISPALQPDGSESSQRADAAMAAAAAGEETTLTWEFSRMDGELFRADVSMQSYSGAEADTIIMLIGNAAM</sequence>